<feature type="transmembrane region" description="Helical" evidence="4">
    <location>
        <begin position="6"/>
        <end position="31"/>
    </location>
</feature>
<comment type="caution">
    <text evidence="6">The sequence shown here is derived from an EMBL/GenBank/DDBJ whole genome shotgun (WGS) entry which is preliminary data.</text>
</comment>
<evidence type="ECO:0000256" key="2">
    <source>
        <dbReference type="ARBA" id="ARBA00022679"/>
    </source>
</evidence>
<gene>
    <name evidence="6" type="ORF">VSX56_09415</name>
</gene>
<protein>
    <submittedName>
        <fullName evidence="6">Lysophospholipid acyltransferase family protein</fullName>
    </submittedName>
</protein>
<evidence type="ECO:0000256" key="4">
    <source>
        <dbReference type="SAM" id="Phobius"/>
    </source>
</evidence>
<comment type="pathway">
    <text evidence="1">Lipid metabolism.</text>
</comment>
<dbReference type="SUPFAM" id="SSF69593">
    <property type="entry name" value="Glycerol-3-phosphate (1)-acyltransferase"/>
    <property type="match status" value="1"/>
</dbReference>
<dbReference type="Pfam" id="PF01553">
    <property type="entry name" value="Acyltransferase"/>
    <property type="match status" value="1"/>
</dbReference>
<keyword evidence="4" id="KW-1133">Transmembrane helix</keyword>
<keyword evidence="7" id="KW-1185">Reference proteome</keyword>
<evidence type="ECO:0000256" key="1">
    <source>
        <dbReference type="ARBA" id="ARBA00005189"/>
    </source>
</evidence>
<feature type="domain" description="Phospholipid/glycerol acyltransferase" evidence="5">
    <location>
        <begin position="70"/>
        <end position="184"/>
    </location>
</feature>
<keyword evidence="4" id="KW-0812">Transmembrane</keyword>
<proteinExistence type="predicted"/>
<evidence type="ECO:0000256" key="3">
    <source>
        <dbReference type="ARBA" id="ARBA00023315"/>
    </source>
</evidence>
<dbReference type="PANTHER" id="PTHR10434">
    <property type="entry name" value="1-ACYL-SN-GLYCEROL-3-PHOSPHATE ACYLTRANSFERASE"/>
    <property type="match status" value="1"/>
</dbReference>
<keyword evidence="3 6" id="KW-0012">Acyltransferase</keyword>
<name>A0ABV1SGY7_9RHOB</name>
<sequence length="247" mass="27091">MQYLRSLVFIVQMYLVMAVMTVCLFPFALIGGRNVAVMICRTYCHWIRFTARWLVGLRTEVRGTVPDGDVLVCAKHQSFMDILIIYSALPKGKFIMKRELAYMPFLGWFAWAIGCIPVNRGKGGAAVKAMLKAAKKGQEKGGQLVIFPQGTRVAPGDTKPYKVGAGALYSTLKTAAVPVAVNVGLFWPKHAILRKPGLAVIEFLPAIEPGLKVDAFMAEIETQIETRSNMLMAEAGMPIVAELDPKG</sequence>
<dbReference type="CDD" id="cd07989">
    <property type="entry name" value="LPLAT_AGPAT-like"/>
    <property type="match status" value="1"/>
</dbReference>
<dbReference type="RefSeq" id="WP_350936631.1">
    <property type="nucleotide sequence ID" value="NZ_JAYWLC010000006.1"/>
</dbReference>
<dbReference type="Proteomes" id="UP001438953">
    <property type="component" value="Unassembled WGS sequence"/>
</dbReference>
<dbReference type="GO" id="GO:0016746">
    <property type="term" value="F:acyltransferase activity"/>
    <property type="evidence" value="ECO:0007669"/>
    <property type="project" value="UniProtKB-KW"/>
</dbReference>
<keyword evidence="2" id="KW-0808">Transferase</keyword>
<evidence type="ECO:0000313" key="6">
    <source>
        <dbReference type="EMBL" id="MER5171995.1"/>
    </source>
</evidence>
<reference evidence="6 7" key="1">
    <citation type="submission" date="2024-01" db="EMBL/GenBank/DDBJ databases">
        <authorList>
            <person name="Deng Y."/>
            <person name="Su J."/>
        </authorList>
    </citation>
    <scope>NUCLEOTIDE SEQUENCE [LARGE SCALE GENOMIC DNA]</scope>
    <source>
        <strain evidence="6 7">CPCC 100088</strain>
    </source>
</reference>
<dbReference type="EMBL" id="JAYWLC010000006">
    <property type="protein sequence ID" value="MER5171995.1"/>
    <property type="molecule type" value="Genomic_DNA"/>
</dbReference>
<accession>A0ABV1SGY7</accession>
<evidence type="ECO:0000313" key="7">
    <source>
        <dbReference type="Proteomes" id="UP001438953"/>
    </source>
</evidence>
<reference evidence="6 7" key="2">
    <citation type="submission" date="2024-06" db="EMBL/GenBank/DDBJ databases">
        <title>Thioclava kandeliae sp. nov. from a rhizosphere soil sample of Kandelia candel in a mangrove.</title>
        <authorList>
            <person name="Mu T."/>
        </authorList>
    </citation>
    <scope>NUCLEOTIDE SEQUENCE [LARGE SCALE GENOMIC DNA]</scope>
    <source>
        <strain evidence="6 7">CPCC 100088</strain>
    </source>
</reference>
<dbReference type="InterPro" id="IPR002123">
    <property type="entry name" value="Plipid/glycerol_acylTrfase"/>
</dbReference>
<dbReference type="SMART" id="SM00563">
    <property type="entry name" value="PlsC"/>
    <property type="match status" value="1"/>
</dbReference>
<dbReference type="PANTHER" id="PTHR10434:SF11">
    <property type="entry name" value="1-ACYL-SN-GLYCEROL-3-PHOSPHATE ACYLTRANSFERASE"/>
    <property type="match status" value="1"/>
</dbReference>
<keyword evidence="4" id="KW-0472">Membrane</keyword>
<evidence type="ECO:0000259" key="5">
    <source>
        <dbReference type="SMART" id="SM00563"/>
    </source>
</evidence>
<organism evidence="6 7">
    <name type="scientific">Thioclava kandeliae</name>
    <dbReference type="NCBI Taxonomy" id="3070818"/>
    <lineage>
        <taxon>Bacteria</taxon>
        <taxon>Pseudomonadati</taxon>
        <taxon>Pseudomonadota</taxon>
        <taxon>Alphaproteobacteria</taxon>
        <taxon>Rhodobacterales</taxon>
        <taxon>Paracoccaceae</taxon>
        <taxon>Thioclava</taxon>
    </lineage>
</organism>